<keyword evidence="1" id="KW-0732">Signal</keyword>
<dbReference type="SUPFAM" id="SSF53850">
    <property type="entry name" value="Periplasmic binding protein-like II"/>
    <property type="match status" value="1"/>
</dbReference>
<evidence type="ECO:0000313" key="2">
    <source>
        <dbReference type="EMBL" id="MFG6440247.1"/>
    </source>
</evidence>
<proteinExistence type="predicted"/>
<comment type="caution">
    <text evidence="2">The sequence shown here is derived from an EMBL/GenBank/DDBJ whole genome shotgun (WGS) entry which is preliminary data.</text>
</comment>
<keyword evidence="3" id="KW-1185">Reference proteome</keyword>
<protein>
    <submittedName>
        <fullName evidence="2">Substrate-binding periplasmic protein</fullName>
    </submittedName>
</protein>
<feature type="signal peptide" evidence="1">
    <location>
        <begin position="1"/>
        <end position="19"/>
    </location>
</feature>
<organism evidence="2 3">
    <name type="scientific">Pelomonas margarita</name>
    <dbReference type="NCBI Taxonomy" id="3299031"/>
    <lineage>
        <taxon>Bacteria</taxon>
        <taxon>Pseudomonadati</taxon>
        <taxon>Pseudomonadota</taxon>
        <taxon>Betaproteobacteria</taxon>
        <taxon>Burkholderiales</taxon>
        <taxon>Sphaerotilaceae</taxon>
        <taxon>Roseateles</taxon>
    </lineage>
</organism>
<dbReference type="PANTHER" id="PTHR38834">
    <property type="entry name" value="PERIPLASMIC SUBSTRATE BINDING PROTEIN FAMILY 3"/>
    <property type="match status" value="1"/>
</dbReference>
<dbReference type="RefSeq" id="WP_394396278.1">
    <property type="nucleotide sequence ID" value="NZ_JBIGHW010000003.1"/>
</dbReference>
<accession>A0ABW7FGP4</accession>
<evidence type="ECO:0000256" key="1">
    <source>
        <dbReference type="SAM" id="SignalP"/>
    </source>
</evidence>
<dbReference type="EMBL" id="JBIGHW010000003">
    <property type="protein sequence ID" value="MFG6440247.1"/>
    <property type="molecule type" value="Genomic_DNA"/>
</dbReference>
<dbReference type="PANTHER" id="PTHR38834:SF3">
    <property type="entry name" value="SOLUTE-BINDING PROTEIN FAMILY 3_N-TERMINAL DOMAIN-CONTAINING PROTEIN"/>
    <property type="match status" value="1"/>
</dbReference>
<reference evidence="2 3" key="1">
    <citation type="submission" date="2024-08" db="EMBL/GenBank/DDBJ databases">
        <authorList>
            <person name="Lu H."/>
        </authorList>
    </citation>
    <scope>NUCLEOTIDE SEQUENCE [LARGE SCALE GENOMIC DNA]</scope>
    <source>
        <strain evidence="2 3">LKC17W</strain>
    </source>
</reference>
<feature type="chain" id="PRO_5046952816" evidence="1">
    <location>
        <begin position="20"/>
        <end position="234"/>
    </location>
</feature>
<gene>
    <name evidence="2" type="ORF">ACG0Z3_06075</name>
</gene>
<name>A0ABW7FGP4_9BURK</name>
<dbReference type="Proteomes" id="UP001606301">
    <property type="component" value="Unassembled WGS sequence"/>
</dbReference>
<dbReference type="Gene3D" id="3.40.190.10">
    <property type="entry name" value="Periplasmic binding protein-like II"/>
    <property type="match status" value="2"/>
</dbReference>
<evidence type="ECO:0000313" key="3">
    <source>
        <dbReference type="Proteomes" id="UP001606301"/>
    </source>
</evidence>
<sequence length="234" mass="25335">MPTTALLALLSGLATASQAPTLEIVVYPNAGLFEVEEGRFTGPGAPMLARLQALSGVRLTARSLPIARALQPGVLKPGACLVGLPRTAEREALYRWAGPWSSSSITLYGRAAETRRVDGPDDMRGTQIAVLREALPAAWLKERGLPGYEVNDVATGLRMLQAGRVDYWLGNDVVTRFAIRAGVEGPAPRVLYSFGRIDLHMACHPQTPAELVERLHTSLDQLRRSGELVDFGLR</sequence>